<evidence type="ECO:0000313" key="3">
    <source>
        <dbReference type="EMBL" id="TRY17792.1"/>
    </source>
</evidence>
<dbReference type="GO" id="GO:0016757">
    <property type="term" value="F:glycosyltransferase activity"/>
    <property type="evidence" value="ECO:0007669"/>
    <property type="project" value="TreeGrafter"/>
</dbReference>
<dbReference type="CDD" id="cd03801">
    <property type="entry name" value="GT4_PimA-like"/>
    <property type="match status" value="1"/>
</dbReference>
<dbReference type="AlphaFoldDB" id="A0A553JZB1"/>
<dbReference type="PANTHER" id="PTHR12526">
    <property type="entry name" value="GLYCOSYLTRANSFERASE"/>
    <property type="match status" value="1"/>
</dbReference>
<keyword evidence="1 3" id="KW-0808">Transferase</keyword>
<evidence type="ECO:0000313" key="4">
    <source>
        <dbReference type="Proteomes" id="UP000317638"/>
    </source>
</evidence>
<dbReference type="Proteomes" id="UP000317638">
    <property type="component" value="Unassembled WGS sequence"/>
</dbReference>
<dbReference type="PANTHER" id="PTHR12526:SF638">
    <property type="entry name" value="SPORE COAT PROTEIN SA"/>
    <property type="match status" value="1"/>
</dbReference>
<protein>
    <submittedName>
        <fullName evidence="3">Glycosyltransferase family 4 protein</fullName>
    </submittedName>
</protein>
<proteinExistence type="predicted"/>
<dbReference type="Gene3D" id="3.40.50.2000">
    <property type="entry name" value="Glycogen Phosphorylase B"/>
    <property type="match status" value="2"/>
</dbReference>
<reference evidence="3 4" key="1">
    <citation type="submission" date="2019-07" db="EMBL/GenBank/DDBJ databases">
        <authorList>
            <person name="Zhou L.-Y."/>
        </authorList>
    </citation>
    <scope>NUCLEOTIDE SEQUENCE [LARGE SCALE GENOMIC DNA]</scope>
    <source>
        <strain evidence="3 4">YIM 101269</strain>
    </source>
</reference>
<evidence type="ECO:0000256" key="1">
    <source>
        <dbReference type="ARBA" id="ARBA00022679"/>
    </source>
</evidence>
<organism evidence="3 4">
    <name type="scientific">Tessaracoccus rhinocerotis</name>
    <dbReference type="NCBI Taxonomy" id="1689449"/>
    <lineage>
        <taxon>Bacteria</taxon>
        <taxon>Bacillati</taxon>
        <taxon>Actinomycetota</taxon>
        <taxon>Actinomycetes</taxon>
        <taxon>Propionibacteriales</taxon>
        <taxon>Propionibacteriaceae</taxon>
        <taxon>Tessaracoccus</taxon>
    </lineage>
</organism>
<name>A0A553JZB1_9ACTN</name>
<feature type="domain" description="Glycosyl transferase family 1" evidence="2">
    <location>
        <begin position="264"/>
        <end position="422"/>
    </location>
</feature>
<sequence>MQQPHAVIALPNNVEIDARAHRNGLALVAAGYRVTMVGYGTGIPPTGEISGMPYLLTFHPPKVKNLSLVYRVVRKGFHVAAKRRPPGNVLKVVAKVDSVTDGVKGAFRSLRKKVLPTPAGAAPEPTTWEGMLPHIAAMEAAMQPTLVQLKPDLIMCDVHLLPVANRVADHYRTQGHKVAVVYDAREYVYGLASENPHVLKGFPLLESEYIGRCDAVVTVCDPIADFLQDKYHLAVRPQLVPNAPIRELPPSGKPLTIREFLDVGDAPLLAYAGGLSEHRGVHHVIEALPEMAEVHLAIGARRPSSYTLELENLADRLGVRDRVHFVPFAPAHEVADYLSSATAAIFPFLPVGNHVWAAPNKYFESVQAGLPVLTSNMEWLEAQVTRLGIGEVFEHSNPASIVTATRTLLADLDKYRANITDNVITEHSFEHFVPTVQEVCLGVTSERVRRGLKPSSLASNLTALRKDMLGLRVPLADSELFEPRPWLRIGTSNSAGLPRVWGQALMREHPRVIAESVWMQRSGGLTFPVDETFTHQQAVTPAYQRALKSKYEDRVTHVLSESGRPMVGLAFGSYFWQEAEWFSRHGIRQGLIFHGSDIRNPRRHAELEPDSPFANPQDEQLAELTAALQSQVETLVPHVKAFDGPVHVTTMDLMDHVPDAIWLPLAVDAVEWDSPMVPLATDDPPVVLHIPSKAGLKGSEVIDEVCQRLQAEGRIRYVRRDGLTREQVRDLVLRADVVVDQLRIGDYGVTAVEAMSAGKVVISHIADRVLGRYPEEPPILRATCVTLADVLEDLMEHPERGAGIGSASRAYARRWHHGSESARVLAEFMEL</sequence>
<accession>A0A553JZB1</accession>
<gene>
    <name evidence="3" type="ORF">FOJ82_10990</name>
</gene>
<comment type="caution">
    <text evidence="3">The sequence shown here is derived from an EMBL/GenBank/DDBJ whole genome shotgun (WGS) entry which is preliminary data.</text>
</comment>
<evidence type="ECO:0000259" key="2">
    <source>
        <dbReference type="Pfam" id="PF00534"/>
    </source>
</evidence>
<dbReference type="InterPro" id="IPR001296">
    <property type="entry name" value="Glyco_trans_1"/>
</dbReference>
<keyword evidence="4" id="KW-1185">Reference proteome</keyword>
<dbReference type="RefSeq" id="WP_143938532.1">
    <property type="nucleotide sequence ID" value="NZ_VKKG01000004.1"/>
</dbReference>
<dbReference type="Pfam" id="PF00534">
    <property type="entry name" value="Glycos_transf_1"/>
    <property type="match status" value="1"/>
</dbReference>
<dbReference type="EMBL" id="VKKG01000004">
    <property type="protein sequence ID" value="TRY17792.1"/>
    <property type="molecule type" value="Genomic_DNA"/>
</dbReference>
<dbReference type="OrthoDB" id="3335961at2"/>
<dbReference type="SUPFAM" id="SSF53756">
    <property type="entry name" value="UDP-Glycosyltransferase/glycogen phosphorylase"/>
    <property type="match status" value="2"/>
</dbReference>